<feature type="compositionally biased region" description="Acidic residues" evidence="1">
    <location>
        <begin position="647"/>
        <end position="661"/>
    </location>
</feature>
<feature type="compositionally biased region" description="Acidic residues" evidence="1">
    <location>
        <begin position="595"/>
        <end position="606"/>
    </location>
</feature>
<evidence type="ECO:0000259" key="2">
    <source>
        <dbReference type="PROSITE" id="PS51140"/>
    </source>
</evidence>
<dbReference type="STRING" id="6832.A0A553PAF8"/>
<dbReference type="InterPro" id="IPR003892">
    <property type="entry name" value="CUE"/>
</dbReference>
<name>A0A553PAF8_TIGCA</name>
<keyword evidence="4" id="KW-1185">Reference proteome</keyword>
<evidence type="ECO:0000313" key="4">
    <source>
        <dbReference type="Proteomes" id="UP000318571"/>
    </source>
</evidence>
<dbReference type="PANTHER" id="PTHR21494">
    <property type="entry name" value="ACTIVATING SIGNAL COINTEGRATOR 1 COMPLEX SUBUNIT 2 ASC-1 COMPLEX SUBUNIT P100"/>
    <property type="match status" value="1"/>
</dbReference>
<sequence length="740" mass="83539">MSDESDPSPALPLEARSVSWVSSANGLNASRPALDAGWVIARTWLPFENPPLDGQADLVLWLERTRFLEQDLTFLLRLEHHQFWSQMIYDPQLRTLMGGLLQNLPRHFDLDARKIANHPEVHSLMSEVLRLTFLVMVRLSTHKESSAHFMSPAFFGQTIYGHFLIDIPRLMDICVLFRPCNPAIVDKMVANVFKRQPKYLADLRSSVVTVVKALQTVVNQVEVQTTYYNCDDPQKLLALQDVVVYACDIVLSIEGLTLACPLTSQAFYDGQFLTALSPFYQQVLVGTLRFVSHQTAAGYIPTDLNDELVSRLQMCRLASVNLFRRIVMHACIEPIFESDRKDELAESFLQIATECLSDGALLADYAKSYNLEDDFHIFDQAGADLDPMRVSFILEGVQSVLNEFSEQIQRKLTQELAPKPTLLSGARPKTKTGSKPVEPEPEKHAVADIDEAEVALVFRISQIKDLFPDFGDGFIEECLQYFDQDPEKVINALLEENIPPHLIEVDRQKSRNLKPTPSLSTSGQPRRNIHDGDEFDINVRDTIDMSKVQIGKKRLVKNAGNALLDDKTELQGLKDMYSKLSIVTEDIVVGGEYDTNYDDEYDDTYDDNAIGQTEPDAQDELTERRPFVLPRALGGGHITYSKGNPNDQDEDESDGDGDEKDEFLRNPAEIREANERKRQERQAHKMRSKGNPNPNPPSRDVVGKAKGQGQDKSVLINRARKNANKGKHHRAMADRKYNKA</sequence>
<feature type="region of interest" description="Disordered" evidence="1">
    <location>
        <begin position="419"/>
        <end position="442"/>
    </location>
</feature>
<feature type="compositionally biased region" description="Polar residues" evidence="1">
    <location>
        <begin position="513"/>
        <end position="525"/>
    </location>
</feature>
<feature type="compositionally biased region" description="Basic and acidic residues" evidence="1">
    <location>
        <begin position="731"/>
        <end position="740"/>
    </location>
</feature>
<reference evidence="3 4" key="1">
    <citation type="journal article" date="2018" name="Nat. Ecol. Evol.">
        <title>Genomic signatures of mitonuclear coevolution across populations of Tigriopus californicus.</title>
        <authorList>
            <person name="Barreto F.S."/>
            <person name="Watson E.T."/>
            <person name="Lima T.G."/>
            <person name="Willett C.S."/>
            <person name="Edmands S."/>
            <person name="Li W."/>
            <person name="Burton R.S."/>
        </authorList>
    </citation>
    <scope>NUCLEOTIDE SEQUENCE [LARGE SCALE GENOMIC DNA]</scope>
    <source>
        <strain evidence="3 4">San Diego</strain>
    </source>
</reference>
<evidence type="ECO:0000256" key="1">
    <source>
        <dbReference type="SAM" id="MobiDB-lite"/>
    </source>
</evidence>
<organism evidence="3 4">
    <name type="scientific">Tigriopus californicus</name>
    <name type="common">Marine copepod</name>
    <dbReference type="NCBI Taxonomy" id="6832"/>
    <lineage>
        <taxon>Eukaryota</taxon>
        <taxon>Metazoa</taxon>
        <taxon>Ecdysozoa</taxon>
        <taxon>Arthropoda</taxon>
        <taxon>Crustacea</taxon>
        <taxon>Multicrustacea</taxon>
        <taxon>Hexanauplia</taxon>
        <taxon>Copepoda</taxon>
        <taxon>Harpacticoida</taxon>
        <taxon>Harpacticidae</taxon>
        <taxon>Tigriopus</taxon>
    </lineage>
</organism>
<dbReference type="InterPro" id="IPR052586">
    <property type="entry name" value="ASCC2"/>
</dbReference>
<dbReference type="SUPFAM" id="SSF46934">
    <property type="entry name" value="UBA-like"/>
    <property type="match status" value="1"/>
</dbReference>
<dbReference type="CDD" id="cd14364">
    <property type="entry name" value="CUE_ASCC2"/>
    <property type="match status" value="1"/>
</dbReference>
<dbReference type="Proteomes" id="UP000318571">
    <property type="component" value="Chromosome 2"/>
</dbReference>
<dbReference type="SMART" id="SM00546">
    <property type="entry name" value="CUE"/>
    <property type="match status" value="1"/>
</dbReference>
<accession>A0A553PAF8</accession>
<feature type="region of interest" description="Disordered" evidence="1">
    <location>
        <begin position="507"/>
        <end position="533"/>
    </location>
</feature>
<dbReference type="AlphaFoldDB" id="A0A553PAF8"/>
<dbReference type="GO" id="GO:0006355">
    <property type="term" value="P:regulation of DNA-templated transcription"/>
    <property type="evidence" value="ECO:0007669"/>
    <property type="project" value="TreeGrafter"/>
</dbReference>
<dbReference type="PROSITE" id="PS51140">
    <property type="entry name" value="CUE"/>
    <property type="match status" value="1"/>
</dbReference>
<feature type="compositionally biased region" description="Basic residues" evidence="1">
    <location>
        <begin position="718"/>
        <end position="730"/>
    </location>
</feature>
<gene>
    <name evidence="3" type="ORF">TCAL_00737</name>
</gene>
<feature type="compositionally biased region" description="Basic and acidic residues" evidence="1">
    <location>
        <begin position="662"/>
        <end position="683"/>
    </location>
</feature>
<dbReference type="InterPro" id="IPR041800">
    <property type="entry name" value="ASCC2_CUE"/>
</dbReference>
<protein>
    <recommendedName>
        <fullName evidence="2">CUE domain-containing protein</fullName>
    </recommendedName>
</protein>
<feature type="domain" description="CUE" evidence="2">
    <location>
        <begin position="455"/>
        <end position="498"/>
    </location>
</feature>
<dbReference type="GO" id="GO:0043130">
    <property type="term" value="F:ubiquitin binding"/>
    <property type="evidence" value="ECO:0007669"/>
    <property type="project" value="InterPro"/>
</dbReference>
<feature type="region of interest" description="Disordered" evidence="1">
    <location>
        <begin position="594"/>
        <end position="740"/>
    </location>
</feature>
<dbReference type="Gene3D" id="1.10.8.10">
    <property type="entry name" value="DNA helicase RuvA subunit, C-terminal domain"/>
    <property type="match status" value="1"/>
</dbReference>
<dbReference type="InterPro" id="IPR009060">
    <property type="entry name" value="UBA-like_sf"/>
</dbReference>
<dbReference type="Pfam" id="PF02845">
    <property type="entry name" value="CUE"/>
    <property type="match status" value="1"/>
</dbReference>
<dbReference type="OMA" id="LSQHEFW"/>
<proteinExistence type="predicted"/>
<comment type="caution">
    <text evidence="3">The sequence shown here is derived from an EMBL/GenBank/DDBJ whole genome shotgun (WGS) entry which is preliminary data.</text>
</comment>
<dbReference type="OrthoDB" id="5577209at2759"/>
<dbReference type="PANTHER" id="PTHR21494:SF0">
    <property type="entry name" value="ACTIVATING SIGNAL COINTEGRATOR 1 COMPLEX SUBUNIT 2"/>
    <property type="match status" value="1"/>
</dbReference>
<evidence type="ECO:0000313" key="3">
    <source>
        <dbReference type="EMBL" id="TRY74672.1"/>
    </source>
</evidence>
<dbReference type="EMBL" id="VCGU01000005">
    <property type="protein sequence ID" value="TRY74672.1"/>
    <property type="molecule type" value="Genomic_DNA"/>
</dbReference>